<dbReference type="Gene3D" id="3.40.50.620">
    <property type="entry name" value="HUPs"/>
    <property type="match status" value="2"/>
</dbReference>
<evidence type="ECO:0000256" key="3">
    <source>
        <dbReference type="ARBA" id="ARBA00022840"/>
    </source>
</evidence>
<dbReference type="EMBL" id="SOBH01000001">
    <property type="protein sequence ID" value="TDT77965.1"/>
    <property type="molecule type" value="Genomic_DNA"/>
</dbReference>
<dbReference type="Proteomes" id="UP000294563">
    <property type="component" value="Unassembled WGS sequence"/>
</dbReference>
<dbReference type="SUPFAM" id="SSF52402">
    <property type="entry name" value="Adenine nucleotide alpha hydrolases-like"/>
    <property type="match status" value="2"/>
</dbReference>
<proteinExistence type="inferred from homology"/>
<accession>A0A4V3EWR4</accession>
<evidence type="ECO:0000259" key="4">
    <source>
        <dbReference type="Pfam" id="PF00582"/>
    </source>
</evidence>
<dbReference type="GO" id="GO:0005524">
    <property type="term" value="F:ATP binding"/>
    <property type="evidence" value="ECO:0007669"/>
    <property type="project" value="UniProtKB-KW"/>
</dbReference>
<evidence type="ECO:0000313" key="5">
    <source>
        <dbReference type="EMBL" id="TDT77965.1"/>
    </source>
</evidence>
<dbReference type="CDD" id="cd00293">
    <property type="entry name" value="USP-like"/>
    <property type="match status" value="2"/>
</dbReference>
<dbReference type="InterPro" id="IPR014729">
    <property type="entry name" value="Rossmann-like_a/b/a_fold"/>
</dbReference>
<dbReference type="InterPro" id="IPR006015">
    <property type="entry name" value="Universal_stress_UspA"/>
</dbReference>
<feature type="domain" description="UspA" evidence="4">
    <location>
        <begin position="1"/>
        <end position="133"/>
    </location>
</feature>
<evidence type="ECO:0000256" key="1">
    <source>
        <dbReference type="ARBA" id="ARBA00008791"/>
    </source>
</evidence>
<evidence type="ECO:0000313" key="6">
    <source>
        <dbReference type="Proteomes" id="UP000294563"/>
    </source>
</evidence>
<dbReference type="Pfam" id="PF00582">
    <property type="entry name" value="Usp"/>
    <property type="match status" value="2"/>
</dbReference>
<evidence type="ECO:0000256" key="2">
    <source>
        <dbReference type="ARBA" id="ARBA00022741"/>
    </source>
</evidence>
<gene>
    <name evidence="5" type="ORF">BDE40_1266</name>
</gene>
<dbReference type="InterPro" id="IPR006016">
    <property type="entry name" value="UspA"/>
</dbReference>
<keyword evidence="3" id="KW-0067">ATP-binding</keyword>
<reference evidence="5 6" key="1">
    <citation type="submission" date="2019-03" db="EMBL/GenBank/DDBJ databases">
        <title>Genomic Encyclopedia of Archaeal and Bacterial Type Strains, Phase II (KMG-II): from individual species to whole genera.</title>
        <authorList>
            <person name="Goeker M."/>
        </authorList>
    </citation>
    <scope>NUCLEOTIDE SEQUENCE [LARGE SCALE GENOMIC DNA]</scope>
    <source>
        <strain evidence="5 6">DSM 29467</strain>
    </source>
</reference>
<dbReference type="OrthoDB" id="7854604at2"/>
<comment type="caution">
    <text evidence="5">The sequence shown here is derived from an EMBL/GenBank/DDBJ whole genome shotgun (WGS) entry which is preliminary data.</text>
</comment>
<protein>
    <submittedName>
        <fullName evidence="5">Nucleotide-binding universal stress UspA family protein</fullName>
    </submittedName>
</protein>
<feature type="domain" description="UspA" evidence="4">
    <location>
        <begin position="141"/>
        <end position="270"/>
    </location>
</feature>
<sequence length="275" mass="29243">MKRILYATDLDAHSDRALHRAMMLSIQHDAELLIFHVTDPRAANAAVRISELEEQIQKSQLPDISAAKRGALRHQIKVVSGDPISELVAAVDSFHPDLVVMGPSRELTPMAVFYGTTADKAVARIGSPILVVKNRPYALYGKSLVAFDHTLGSRAALELAAGLAPDAELLIASVTGADGNCLKELNNVNDMVSGHVTEILKSVPDGKLRDIEPQVTIRSGIAGDELLNCAAQIKPDLLAFGRTQKTGLKSLVPGSTANLLLGHAACDVLIAGRIG</sequence>
<comment type="similarity">
    <text evidence="1">Belongs to the universal stress protein A family.</text>
</comment>
<dbReference type="RefSeq" id="WP_134013557.1">
    <property type="nucleotide sequence ID" value="NZ_SOBH01000001.1"/>
</dbReference>
<keyword evidence="2" id="KW-0547">Nucleotide-binding</keyword>
<dbReference type="PRINTS" id="PR01438">
    <property type="entry name" value="UNVRSLSTRESS"/>
</dbReference>
<dbReference type="PANTHER" id="PTHR46268">
    <property type="entry name" value="STRESS RESPONSE PROTEIN NHAX"/>
    <property type="match status" value="1"/>
</dbReference>
<organism evidence="5 6">
    <name type="scientific">Litoreibacter halocynthiae</name>
    <dbReference type="NCBI Taxonomy" id="1242689"/>
    <lineage>
        <taxon>Bacteria</taxon>
        <taxon>Pseudomonadati</taxon>
        <taxon>Pseudomonadota</taxon>
        <taxon>Alphaproteobacteria</taxon>
        <taxon>Rhodobacterales</taxon>
        <taxon>Roseobacteraceae</taxon>
        <taxon>Litoreibacter</taxon>
    </lineage>
</organism>
<keyword evidence="6" id="KW-1185">Reference proteome</keyword>
<name>A0A4V3EWR4_9RHOB</name>
<dbReference type="PANTHER" id="PTHR46268:SF27">
    <property type="entry name" value="UNIVERSAL STRESS PROTEIN RV2623"/>
    <property type="match status" value="1"/>
</dbReference>
<dbReference type="AlphaFoldDB" id="A0A4V3EWR4"/>